<evidence type="ECO:0000313" key="2">
    <source>
        <dbReference type="EMBL" id="MBO4208770.1"/>
    </source>
</evidence>
<dbReference type="EMBL" id="WVUH01000227">
    <property type="protein sequence ID" value="MBO4208770.1"/>
    <property type="molecule type" value="Genomic_DNA"/>
</dbReference>
<dbReference type="InterPro" id="IPR000595">
    <property type="entry name" value="cNMP-bd_dom"/>
</dbReference>
<sequence>MTTLDLLRTHPFLVGLPEPWLARLAAHARPVVRHPGTRLFRADRPAERFWLLRDGQVGLDFPVPHRGDVQIDLIGPGQVLGWSWLRPPYRWQFGAVATDRTVAIEFDAAAVRRLITADDAFGRQFTERFMGVALERLQATRIRLLDLYAYPVHASGVDPVR</sequence>
<dbReference type="Proteomes" id="UP000823521">
    <property type="component" value="Unassembled WGS sequence"/>
</dbReference>
<proteinExistence type="predicted"/>
<dbReference type="RefSeq" id="WP_208815752.1">
    <property type="nucleotide sequence ID" value="NZ_WVUH01000227.1"/>
</dbReference>
<name>A0ABS3VW86_MICEH</name>
<dbReference type="Pfam" id="PF00027">
    <property type="entry name" value="cNMP_binding"/>
    <property type="match status" value="1"/>
</dbReference>
<dbReference type="InterPro" id="IPR018490">
    <property type="entry name" value="cNMP-bd_dom_sf"/>
</dbReference>
<dbReference type="Gene3D" id="2.60.120.10">
    <property type="entry name" value="Jelly Rolls"/>
    <property type="match status" value="1"/>
</dbReference>
<reference evidence="2 3" key="1">
    <citation type="submission" date="2019-12" db="EMBL/GenBank/DDBJ databases">
        <title>Whole genome sequencing of endophytic Actinobacterium Micromonospora sp. MPMI6T.</title>
        <authorList>
            <person name="Evv R."/>
            <person name="Podile A.R."/>
        </authorList>
    </citation>
    <scope>NUCLEOTIDE SEQUENCE [LARGE SCALE GENOMIC DNA]</scope>
    <source>
        <strain evidence="2 3">MPMI6</strain>
    </source>
</reference>
<accession>A0ABS3VW86</accession>
<comment type="caution">
    <text evidence="2">The sequence shown here is derived from an EMBL/GenBank/DDBJ whole genome shotgun (WGS) entry which is preliminary data.</text>
</comment>
<protein>
    <submittedName>
        <fullName evidence="2">Cyclic nucleotide-binding domain-containing protein</fullName>
    </submittedName>
</protein>
<gene>
    <name evidence="2" type="ORF">GSF22_22560</name>
</gene>
<dbReference type="PROSITE" id="PS50042">
    <property type="entry name" value="CNMP_BINDING_3"/>
    <property type="match status" value="1"/>
</dbReference>
<keyword evidence="3" id="KW-1185">Reference proteome</keyword>
<evidence type="ECO:0000259" key="1">
    <source>
        <dbReference type="PROSITE" id="PS50042"/>
    </source>
</evidence>
<evidence type="ECO:0000313" key="3">
    <source>
        <dbReference type="Proteomes" id="UP000823521"/>
    </source>
</evidence>
<dbReference type="SUPFAM" id="SSF51206">
    <property type="entry name" value="cAMP-binding domain-like"/>
    <property type="match status" value="1"/>
</dbReference>
<dbReference type="CDD" id="cd00038">
    <property type="entry name" value="CAP_ED"/>
    <property type="match status" value="1"/>
</dbReference>
<feature type="domain" description="Cyclic nucleotide-binding" evidence="1">
    <location>
        <begin position="12"/>
        <end position="132"/>
    </location>
</feature>
<dbReference type="InterPro" id="IPR014710">
    <property type="entry name" value="RmlC-like_jellyroll"/>
</dbReference>
<organism evidence="2 3">
    <name type="scientific">Micromonospora echinofusca</name>
    <dbReference type="NCBI Taxonomy" id="47858"/>
    <lineage>
        <taxon>Bacteria</taxon>
        <taxon>Bacillati</taxon>
        <taxon>Actinomycetota</taxon>
        <taxon>Actinomycetes</taxon>
        <taxon>Micromonosporales</taxon>
        <taxon>Micromonosporaceae</taxon>
        <taxon>Micromonospora</taxon>
    </lineage>
</organism>